<feature type="domain" description="Nudix hydrolase" evidence="8">
    <location>
        <begin position="42"/>
        <end position="171"/>
    </location>
</feature>
<dbReference type="AlphaFoldDB" id="A0A445MWB2"/>
<evidence type="ECO:0000256" key="2">
    <source>
        <dbReference type="ARBA" id="ARBA00001946"/>
    </source>
</evidence>
<dbReference type="Pfam" id="PF00293">
    <property type="entry name" value="NUDIX"/>
    <property type="match status" value="1"/>
</dbReference>
<keyword evidence="5 9" id="KW-0378">Hydrolase</keyword>
<dbReference type="GO" id="GO:0005829">
    <property type="term" value="C:cytosol"/>
    <property type="evidence" value="ECO:0007669"/>
    <property type="project" value="TreeGrafter"/>
</dbReference>
<gene>
    <name evidence="9" type="ORF">PITCH_A1920038</name>
</gene>
<evidence type="ECO:0000256" key="1">
    <source>
        <dbReference type="ARBA" id="ARBA00000847"/>
    </source>
</evidence>
<sequence length="186" mass="21395">MVVRPWEVISSGNQTSYGIFGFRTDRARSPRTGEEYDFFVLESTEWVNVIPVTPENEIVLIRQYRHGIRSLTLEIPGGLVEGKATPEETAINELREETGYQARQMIALGSVFANPAIQNNRCHTFLAKDVYLAGRQHLDDKEDIEVLLRPFSDVPRLIREGEINHSLILAAFLRYYMEYKKEMFGI</sequence>
<dbReference type="PROSITE" id="PS51462">
    <property type="entry name" value="NUDIX"/>
    <property type="match status" value="1"/>
</dbReference>
<organism evidence="9">
    <name type="scientific">uncultured Desulfobacterium sp</name>
    <dbReference type="NCBI Taxonomy" id="201089"/>
    <lineage>
        <taxon>Bacteria</taxon>
        <taxon>Pseudomonadati</taxon>
        <taxon>Thermodesulfobacteriota</taxon>
        <taxon>Desulfobacteria</taxon>
        <taxon>Desulfobacterales</taxon>
        <taxon>Desulfobacteriaceae</taxon>
        <taxon>Desulfobacterium</taxon>
        <taxon>environmental samples</taxon>
    </lineage>
</organism>
<comment type="similarity">
    <text evidence="3">Belongs to the Nudix hydrolase family. NudK subfamily.</text>
</comment>
<accession>A0A445MWB2</accession>
<evidence type="ECO:0000256" key="7">
    <source>
        <dbReference type="ARBA" id="ARBA00032272"/>
    </source>
</evidence>
<dbReference type="PANTHER" id="PTHR11839">
    <property type="entry name" value="UDP/ADP-SUGAR PYROPHOSPHATASE"/>
    <property type="match status" value="1"/>
</dbReference>
<dbReference type="InterPro" id="IPR000086">
    <property type="entry name" value="NUDIX_hydrolase_dom"/>
</dbReference>
<evidence type="ECO:0000256" key="3">
    <source>
        <dbReference type="ARBA" id="ARBA00007275"/>
    </source>
</evidence>
<evidence type="ECO:0000256" key="4">
    <source>
        <dbReference type="ARBA" id="ARBA00016377"/>
    </source>
</evidence>
<comment type="catalytic activity">
    <reaction evidence="1">
        <text>GDP-alpha-D-mannose + H2O = alpha-D-mannose 1-phosphate + GMP + 2 H(+)</text>
        <dbReference type="Rhea" id="RHEA:27978"/>
        <dbReference type="ChEBI" id="CHEBI:15377"/>
        <dbReference type="ChEBI" id="CHEBI:15378"/>
        <dbReference type="ChEBI" id="CHEBI:57527"/>
        <dbReference type="ChEBI" id="CHEBI:58115"/>
        <dbReference type="ChEBI" id="CHEBI:58409"/>
    </reaction>
</comment>
<evidence type="ECO:0000256" key="5">
    <source>
        <dbReference type="ARBA" id="ARBA00022801"/>
    </source>
</evidence>
<protein>
    <recommendedName>
        <fullName evidence="4">GDP-mannose pyrophosphatase</fullName>
    </recommendedName>
    <alternativeName>
        <fullName evidence="6">GDP-mannose hydrolase</fullName>
    </alternativeName>
    <alternativeName>
        <fullName evidence="7">GDPMK</fullName>
    </alternativeName>
</protein>
<name>A0A445MWB2_9BACT</name>
<evidence type="ECO:0000256" key="6">
    <source>
        <dbReference type="ARBA" id="ARBA00032162"/>
    </source>
</evidence>
<dbReference type="SUPFAM" id="SSF55811">
    <property type="entry name" value="Nudix"/>
    <property type="match status" value="1"/>
</dbReference>
<proteinExistence type="inferred from homology"/>
<dbReference type="CDD" id="cd03424">
    <property type="entry name" value="NUDIX_ADPRase_Nudt5_UGPPase_Nudt14"/>
    <property type="match status" value="1"/>
</dbReference>
<dbReference type="PANTHER" id="PTHR11839:SF18">
    <property type="entry name" value="NUDIX HYDROLASE DOMAIN-CONTAINING PROTEIN"/>
    <property type="match status" value="1"/>
</dbReference>
<dbReference type="EMBL" id="OJIN01000104">
    <property type="protein sequence ID" value="SPD73699.1"/>
    <property type="molecule type" value="Genomic_DNA"/>
</dbReference>
<dbReference type="Gene3D" id="3.90.79.10">
    <property type="entry name" value="Nucleoside Triphosphate Pyrophosphohydrolase"/>
    <property type="match status" value="1"/>
</dbReference>
<dbReference type="GO" id="GO:0016787">
    <property type="term" value="F:hydrolase activity"/>
    <property type="evidence" value="ECO:0007669"/>
    <property type="project" value="UniProtKB-KW"/>
</dbReference>
<comment type="cofactor">
    <cofactor evidence="2">
        <name>Mg(2+)</name>
        <dbReference type="ChEBI" id="CHEBI:18420"/>
    </cofactor>
</comment>
<evidence type="ECO:0000259" key="8">
    <source>
        <dbReference type="PROSITE" id="PS51462"/>
    </source>
</evidence>
<dbReference type="GO" id="GO:0019693">
    <property type="term" value="P:ribose phosphate metabolic process"/>
    <property type="evidence" value="ECO:0007669"/>
    <property type="project" value="TreeGrafter"/>
</dbReference>
<reference evidence="9" key="1">
    <citation type="submission" date="2018-01" db="EMBL/GenBank/DDBJ databases">
        <authorList>
            <person name="Regsiter A."/>
            <person name="William W."/>
        </authorList>
    </citation>
    <scope>NUCLEOTIDE SEQUENCE</scope>
    <source>
        <strain evidence="9">TRIP AH-1</strain>
    </source>
</reference>
<evidence type="ECO:0000313" key="9">
    <source>
        <dbReference type="EMBL" id="SPD73699.1"/>
    </source>
</evidence>
<dbReference type="InterPro" id="IPR015797">
    <property type="entry name" value="NUDIX_hydrolase-like_dom_sf"/>
</dbReference>
<dbReference type="GO" id="GO:0006753">
    <property type="term" value="P:nucleoside phosphate metabolic process"/>
    <property type="evidence" value="ECO:0007669"/>
    <property type="project" value="TreeGrafter"/>
</dbReference>